<dbReference type="Pfam" id="PF25876">
    <property type="entry name" value="HH_MFP_RND"/>
    <property type="match status" value="1"/>
</dbReference>
<feature type="domain" description="Multidrug resistance protein MdtA-like barrel-sandwich hybrid" evidence="4">
    <location>
        <begin position="70"/>
        <end position="210"/>
    </location>
</feature>
<dbReference type="PANTHER" id="PTHR30158">
    <property type="entry name" value="ACRA/E-RELATED COMPONENT OF DRUG EFFLUX TRANSPORTER"/>
    <property type="match status" value="1"/>
</dbReference>
<comment type="caution">
    <text evidence="7">The sequence shown here is derived from an EMBL/GenBank/DDBJ whole genome shotgun (WGS) entry which is preliminary data.</text>
</comment>
<dbReference type="Gene3D" id="2.40.420.20">
    <property type="match status" value="1"/>
</dbReference>
<dbReference type="GO" id="GO:0005886">
    <property type="term" value="C:plasma membrane"/>
    <property type="evidence" value="ECO:0007669"/>
    <property type="project" value="UniProtKB-SubCell"/>
</dbReference>
<evidence type="ECO:0000313" key="7">
    <source>
        <dbReference type="EMBL" id="OZY84769.1"/>
    </source>
</evidence>
<comment type="subcellular location">
    <subcellularLocation>
        <location evidence="1">Cell inner membrane</location>
        <topology evidence="1">Lipid-anchor</topology>
    </subcellularLocation>
</comment>
<comment type="similarity">
    <text evidence="2">Belongs to the membrane fusion protein (MFP) (TC 8.A.1) family.</text>
</comment>
<dbReference type="InterPro" id="IPR058624">
    <property type="entry name" value="MdtA-like_HH"/>
</dbReference>
<dbReference type="Gene3D" id="2.40.30.170">
    <property type="match status" value="1"/>
</dbReference>
<keyword evidence="8" id="KW-1185">Reference proteome</keyword>
<dbReference type="SUPFAM" id="SSF111369">
    <property type="entry name" value="HlyD-like secretion proteins"/>
    <property type="match status" value="1"/>
</dbReference>
<dbReference type="GO" id="GO:0046677">
    <property type="term" value="P:response to antibiotic"/>
    <property type="evidence" value="ECO:0007669"/>
    <property type="project" value="TreeGrafter"/>
</dbReference>
<dbReference type="EMBL" id="NHNI01000002">
    <property type="protein sequence ID" value="OZY84769.1"/>
    <property type="molecule type" value="Genomic_DNA"/>
</dbReference>
<dbReference type="FunFam" id="2.40.420.20:FF:000001">
    <property type="entry name" value="Efflux RND transporter periplasmic adaptor subunit"/>
    <property type="match status" value="1"/>
</dbReference>
<reference evidence="8" key="1">
    <citation type="submission" date="2017-05" db="EMBL/GenBank/DDBJ databases">
        <authorList>
            <person name="Barney B.M."/>
        </authorList>
    </citation>
    <scope>NUCLEOTIDE SEQUENCE [LARGE SCALE GENOMIC DNA]</scope>
    <source>
        <strain evidence="8">PSBB022</strain>
    </source>
</reference>
<dbReference type="Pfam" id="PF25944">
    <property type="entry name" value="Beta-barrel_RND"/>
    <property type="match status" value="1"/>
</dbReference>
<feature type="domain" description="Multidrug resistance protein MdtA-like alpha-helical hairpin" evidence="3">
    <location>
        <begin position="111"/>
        <end position="180"/>
    </location>
</feature>
<evidence type="ECO:0000259" key="3">
    <source>
        <dbReference type="Pfam" id="PF25876"/>
    </source>
</evidence>
<dbReference type="Gene3D" id="2.40.50.100">
    <property type="match status" value="1"/>
</dbReference>
<dbReference type="InterPro" id="IPR058626">
    <property type="entry name" value="MdtA-like_b-barrel"/>
</dbReference>
<dbReference type="Proteomes" id="UP000216101">
    <property type="component" value="Unassembled WGS sequence"/>
</dbReference>
<dbReference type="InterPro" id="IPR006143">
    <property type="entry name" value="RND_pump_MFP"/>
</dbReference>
<evidence type="ECO:0000259" key="4">
    <source>
        <dbReference type="Pfam" id="PF25917"/>
    </source>
</evidence>
<evidence type="ECO:0000259" key="5">
    <source>
        <dbReference type="Pfam" id="PF25944"/>
    </source>
</evidence>
<dbReference type="PANTHER" id="PTHR30158:SF3">
    <property type="entry name" value="MULTIDRUG EFFLUX PUMP SUBUNIT ACRA-RELATED"/>
    <property type="match status" value="1"/>
</dbReference>
<feature type="domain" description="Multidrug resistance protein MdtA-like beta-barrel" evidence="5">
    <location>
        <begin position="217"/>
        <end position="305"/>
    </location>
</feature>
<protein>
    <submittedName>
        <fullName evidence="7">Efflux transporter periplasmic adaptor subunit</fullName>
    </submittedName>
</protein>
<dbReference type="NCBIfam" id="TIGR01730">
    <property type="entry name" value="RND_mfp"/>
    <property type="match status" value="1"/>
</dbReference>
<dbReference type="Pfam" id="PF25967">
    <property type="entry name" value="RND-MFP_C"/>
    <property type="match status" value="1"/>
</dbReference>
<evidence type="ECO:0000259" key="6">
    <source>
        <dbReference type="Pfam" id="PF25967"/>
    </source>
</evidence>
<feature type="domain" description="Multidrug resistance protein MdtA-like C-terminal permuted SH3" evidence="6">
    <location>
        <begin position="309"/>
        <end position="371"/>
    </location>
</feature>
<dbReference type="AlphaFoldDB" id="A0A266Q604"/>
<sequence length="391" mass="40956">MLSNPFSSVAGRYSLFAAAGLVALCLSGCDNSTSGAGMTPPGAPEVSVIEVVASDVPLQTELPGRTSAYRKAEVRPQVGGIIQKRLFTEGAEIKAGSALYQIDPATYQAALTSAQAELSRSQATLAAAAARESRYKNLVAAKAISQQDYDDALATLNQAKAGVAVAKSAVENATINLRYTRVLAPIDGVISKSAVTEGALVSAGQADVLANILQLDPIYVDVSQSAEELLQLRRQMKSGQVTVADSAKVRLILDDGSVYEHEGQLQFAEVGVNESTGTVNLRAQFPNPDRLLLPGMFVRAQVDEGVRSNTILVSQRGIARDRTGSATAMVVNAEGIVEQRQLTTGRAIGDQWLILDGLAVGDKVIVEGLQKVKPGIPVKAVPASSTKASGE</sequence>
<evidence type="ECO:0000256" key="2">
    <source>
        <dbReference type="ARBA" id="ARBA00009477"/>
    </source>
</evidence>
<accession>A0A266Q604</accession>
<proteinExistence type="inferred from homology"/>
<evidence type="ECO:0000313" key="8">
    <source>
        <dbReference type="Proteomes" id="UP000216101"/>
    </source>
</evidence>
<dbReference type="InterPro" id="IPR058627">
    <property type="entry name" value="MdtA-like_C"/>
</dbReference>
<name>A0A266Q604_9GAMM</name>
<dbReference type="InterPro" id="IPR058625">
    <property type="entry name" value="MdtA-like_BSH"/>
</dbReference>
<dbReference type="Pfam" id="PF25917">
    <property type="entry name" value="BSH_RND"/>
    <property type="match status" value="1"/>
</dbReference>
<dbReference type="Gene3D" id="1.10.287.470">
    <property type="entry name" value="Helix hairpin bin"/>
    <property type="match status" value="1"/>
</dbReference>
<evidence type="ECO:0000256" key="1">
    <source>
        <dbReference type="ARBA" id="ARBA00004519"/>
    </source>
</evidence>
<organism evidence="7 8">
    <name type="scientific">Cellvibrio mixtus</name>
    <dbReference type="NCBI Taxonomy" id="39650"/>
    <lineage>
        <taxon>Bacteria</taxon>
        <taxon>Pseudomonadati</taxon>
        <taxon>Pseudomonadota</taxon>
        <taxon>Gammaproteobacteria</taxon>
        <taxon>Cellvibrionales</taxon>
        <taxon>Cellvibrionaceae</taxon>
        <taxon>Cellvibrio</taxon>
    </lineage>
</organism>
<gene>
    <name evidence="7" type="ORF">CBP51_16520</name>
</gene>
<dbReference type="GO" id="GO:0022857">
    <property type="term" value="F:transmembrane transporter activity"/>
    <property type="evidence" value="ECO:0007669"/>
    <property type="project" value="InterPro"/>
</dbReference>